<dbReference type="Pfam" id="PF02254">
    <property type="entry name" value="TrkA_N"/>
    <property type="match status" value="1"/>
</dbReference>
<feature type="domain" description="RCK N-terminal" evidence="3">
    <location>
        <begin position="1"/>
        <end position="120"/>
    </location>
</feature>
<dbReference type="Gene3D" id="3.30.70.1450">
    <property type="entry name" value="Regulator of K+ conductance, C-terminal domain"/>
    <property type="match status" value="1"/>
</dbReference>
<reference evidence="4" key="1">
    <citation type="submission" date="2019-08" db="EMBL/GenBank/DDBJ databases">
        <authorList>
            <person name="Kucharzyk K."/>
            <person name="Murdoch R.W."/>
            <person name="Higgins S."/>
            <person name="Loffler F."/>
        </authorList>
    </citation>
    <scope>NUCLEOTIDE SEQUENCE</scope>
</reference>
<accession>A0A645BQX7</accession>
<evidence type="ECO:0000256" key="1">
    <source>
        <dbReference type="ARBA" id="ARBA00022538"/>
    </source>
</evidence>
<dbReference type="PANTHER" id="PTHR43833">
    <property type="entry name" value="POTASSIUM CHANNEL PROTEIN 2-RELATED-RELATED"/>
    <property type="match status" value="1"/>
</dbReference>
<protein>
    <recommendedName>
        <fullName evidence="3">RCK N-terminal domain-containing protein</fullName>
    </recommendedName>
</protein>
<dbReference type="EMBL" id="VSSQ01021739">
    <property type="protein sequence ID" value="MPM67518.1"/>
    <property type="molecule type" value="Genomic_DNA"/>
</dbReference>
<dbReference type="InterPro" id="IPR050721">
    <property type="entry name" value="Trk_Ktr_HKT_K-transport"/>
</dbReference>
<dbReference type="SUPFAM" id="SSF116726">
    <property type="entry name" value="TrkA C-terminal domain-like"/>
    <property type="match status" value="1"/>
</dbReference>
<organism evidence="4">
    <name type="scientific">bioreactor metagenome</name>
    <dbReference type="NCBI Taxonomy" id="1076179"/>
    <lineage>
        <taxon>unclassified sequences</taxon>
        <taxon>metagenomes</taxon>
        <taxon>ecological metagenomes</taxon>
    </lineage>
</organism>
<dbReference type="InterPro" id="IPR003148">
    <property type="entry name" value="RCK_N"/>
</dbReference>
<dbReference type="InterPro" id="IPR036291">
    <property type="entry name" value="NAD(P)-bd_dom_sf"/>
</dbReference>
<dbReference type="SUPFAM" id="SSF51735">
    <property type="entry name" value="NAD(P)-binding Rossmann-fold domains"/>
    <property type="match status" value="1"/>
</dbReference>
<keyword evidence="1" id="KW-0813">Transport</keyword>
<dbReference type="AlphaFoldDB" id="A0A645BQX7"/>
<evidence type="ECO:0000313" key="4">
    <source>
        <dbReference type="EMBL" id="MPM67518.1"/>
    </source>
</evidence>
<evidence type="ECO:0000259" key="3">
    <source>
        <dbReference type="PROSITE" id="PS51201"/>
    </source>
</evidence>
<dbReference type="PRINTS" id="PR00335">
    <property type="entry name" value="KUPTAKETRKA"/>
</dbReference>
<dbReference type="GO" id="GO:0005886">
    <property type="term" value="C:plasma membrane"/>
    <property type="evidence" value="ECO:0007669"/>
    <property type="project" value="InterPro"/>
</dbReference>
<name>A0A645BQX7_9ZZZZ</name>
<dbReference type="GO" id="GO:0015079">
    <property type="term" value="F:potassium ion transmembrane transporter activity"/>
    <property type="evidence" value="ECO:0007669"/>
    <property type="project" value="InterPro"/>
</dbReference>
<evidence type="ECO:0000256" key="2">
    <source>
        <dbReference type="ARBA" id="ARBA00022958"/>
    </source>
</evidence>
<dbReference type="Gene3D" id="3.40.50.720">
    <property type="entry name" value="NAD(P)-binding Rossmann-like Domain"/>
    <property type="match status" value="1"/>
</dbReference>
<comment type="caution">
    <text evidence="4">The sequence shown here is derived from an EMBL/GenBank/DDBJ whole genome shotgun (WGS) entry which is preliminary data.</text>
</comment>
<gene>
    <name evidence="4" type="ORF">SDC9_114441</name>
</gene>
<dbReference type="PROSITE" id="PS51201">
    <property type="entry name" value="RCK_N"/>
    <property type="match status" value="1"/>
</dbReference>
<sequence length="211" mass="23618">MNIIIIGCGRFGSTLANELSDAGHNVSVIDRDNERLNVLGSGFNGVKIKGIEYDEKILEEAGIRTADAVLSVTPDENINITVSLISKEIYHVPQIIARIVNPNRQYIYEELDIKTINPIQLGVDILKIRLSVNKTGTITAINKDYEVAEIIISRDKHLTVSQLEEKYSCVISAIIKEDNFIFPSKEEVLKPTERILCTISKKNLERLLTVL</sequence>
<proteinExistence type="predicted"/>
<keyword evidence="1" id="KW-0406">Ion transport</keyword>
<dbReference type="InterPro" id="IPR036721">
    <property type="entry name" value="RCK_C_sf"/>
</dbReference>
<keyword evidence="2" id="KW-0630">Potassium</keyword>
<dbReference type="InterPro" id="IPR006036">
    <property type="entry name" value="K_uptake_TrkA"/>
</dbReference>
<keyword evidence="1" id="KW-0633">Potassium transport</keyword>